<evidence type="ECO:0000313" key="3">
    <source>
        <dbReference type="Proteomes" id="UP000299102"/>
    </source>
</evidence>
<evidence type="ECO:0000256" key="1">
    <source>
        <dbReference type="SAM" id="MobiDB-lite"/>
    </source>
</evidence>
<dbReference type="AlphaFoldDB" id="A0A4C1WTF7"/>
<accession>A0A4C1WTF7</accession>
<name>A0A4C1WTF7_EUMVA</name>
<gene>
    <name evidence="2" type="ORF">EVAR_79826_1</name>
</gene>
<sequence>MTLVQLRKRRIVFGTGEVYDCSGCRLVAVLSSSEQEEHIGRCLHGHQVQEKKLGYYITQRQLGVNLQPREIRNPFANTFYLDGRIDTINRHQGRLRQCMVAGRKEPAACPQMPGQPRRHSDELPTRTKSRGSIGRRVSNSRRSENLRFLKCELRDLGMYVEDVILMFSGQMGLMLEADVNQALTYVKD</sequence>
<feature type="region of interest" description="Disordered" evidence="1">
    <location>
        <begin position="106"/>
        <end position="138"/>
    </location>
</feature>
<keyword evidence="3" id="KW-1185">Reference proteome</keyword>
<organism evidence="2 3">
    <name type="scientific">Eumeta variegata</name>
    <name type="common">Bagworm moth</name>
    <name type="synonym">Eumeta japonica</name>
    <dbReference type="NCBI Taxonomy" id="151549"/>
    <lineage>
        <taxon>Eukaryota</taxon>
        <taxon>Metazoa</taxon>
        <taxon>Ecdysozoa</taxon>
        <taxon>Arthropoda</taxon>
        <taxon>Hexapoda</taxon>
        <taxon>Insecta</taxon>
        <taxon>Pterygota</taxon>
        <taxon>Neoptera</taxon>
        <taxon>Endopterygota</taxon>
        <taxon>Lepidoptera</taxon>
        <taxon>Glossata</taxon>
        <taxon>Ditrysia</taxon>
        <taxon>Tineoidea</taxon>
        <taxon>Psychidae</taxon>
        <taxon>Oiketicinae</taxon>
        <taxon>Eumeta</taxon>
    </lineage>
</organism>
<proteinExistence type="predicted"/>
<dbReference type="Proteomes" id="UP000299102">
    <property type="component" value="Unassembled WGS sequence"/>
</dbReference>
<comment type="caution">
    <text evidence="2">The sequence shown here is derived from an EMBL/GenBank/DDBJ whole genome shotgun (WGS) entry which is preliminary data.</text>
</comment>
<reference evidence="2 3" key="1">
    <citation type="journal article" date="2019" name="Commun. Biol.">
        <title>The bagworm genome reveals a unique fibroin gene that provides high tensile strength.</title>
        <authorList>
            <person name="Kono N."/>
            <person name="Nakamura H."/>
            <person name="Ohtoshi R."/>
            <person name="Tomita M."/>
            <person name="Numata K."/>
            <person name="Arakawa K."/>
        </authorList>
    </citation>
    <scope>NUCLEOTIDE SEQUENCE [LARGE SCALE GENOMIC DNA]</scope>
</reference>
<dbReference type="EMBL" id="BGZK01000629">
    <property type="protein sequence ID" value="GBP53609.1"/>
    <property type="molecule type" value="Genomic_DNA"/>
</dbReference>
<protein>
    <submittedName>
        <fullName evidence="2">Uncharacterized protein</fullName>
    </submittedName>
</protein>
<evidence type="ECO:0000313" key="2">
    <source>
        <dbReference type="EMBL" id="GBP53609.1"/>
    </source>
</evidence>